<organism evidence="1 2">
    <name type="scientific">Eretmocerus hayati</name>
    <dbReference type="NCBI Taxonomy" id="131215"/>
    <lineage>
        <taxon>Eukaryota</taxon>
        <taxon>Metazoa</taxon>
        <taxon>Ecdysozoa</taxon>
        <taxon>Arthropoda</taxon>
        <taxon>Hexapoda</taxon>
        <taxon>Insecta</taxon>
        <taxon>Pterygota</taxon>
        <taxon>Neoptera</taxon>
        <taxon>Endopterygota</taxon>
        <taxon>Hymenoptera</taxon>
        <taxon>Apocrita</taxon>
        <taxon>Proctotrupomorpha</taxon>
        <taxon>Chalcidoidea</taxon>
        <taxon>Aphelinidae</taxon>
        <taxon>Aphelininae</taxon>
        <taxon>Eretmocerus</taxon>
    </lineage>
</organism>
<accession>A0ACC2P910</accession>
<dbReference type="EMBL" id="CM056742">
    <property type="protein sequence ID" value="KAJ8679769.1"/>
    <property type="molecule type" value="Genomic_DNA"/>
</dbReference>
<protein>
    <submittedName>
        <fullName evidence="1">Uncharacterized protein</fullName>
    </submittedName>
</protein>
<sequence length="535" mass="58527">MERLLLLVALTCSGQALLILSGGSSGSPLSLRQELMLSDGPQQQQQIGGGAAGVGGQGRHQCPLFCECDTWLELARASCTGRDLHSVRVGVPYVVQALDLSNNSVDKLEDKQLSRAGLTRLKYLNLSINAISEIGPNAFDDLKNITVLDLSMNRLDYIDPDTFSNNKNLRILRLAGNKFNLHVPQLRSTSLTELDFSSCRIARLLPQTFEGLKRLRKLDLSNNDLVFLDKAVLSAMPFLKDLSLSRNHFMCNTKTTDLNLYLRSANIRTELICERPSTSGGGAISLDRLIAMKTMSDADPTGRSSLPLLPGDTEPSGYTVSQPHWHVPSWRDHEEQFRPPEELFHRQPDESDVDDAEVADNEFRVSGTTNEGFNGSGVSPFWFLVTGFLLGSGATMILTYLWLSTTISCLIPRIRRVEAADTTDASSSQRVSLLRNLWQQDSMGSTEDNASSANGSTTTSPTIGHMFLPSGATVTPSCPGTPPPPYREVMLHRNLYPRAVMAAAAQQQHQVSARWLVPMSGVGSTTTNPSTTYNG</sequence>
<gene>
    <name evidence="1" type="ORF">QAD02_015556</name>
</gene>
<evidence type="ECO:0000313" key="1">
    <source>
        <dbReference type="EMBL" id="KAJ8679769.1"/>
    </source>
</evidence>
<name>A0ACC2P910_9HYME</name>
<evidence type="ECO:0000313" key="2">
    <source>
        <dbReference type="Proteomes" id="UP001239111"/>
    </source>
</evidence>
<reference evidence="1" key="1">
    <citation type="submission" date="2023-04" db="EMBL/GenBank/DDBJ databases">
        <title>A chromosome-level genome assembly of the parasitoid wasp Eretmocerus hayati.</title>
        <authorList>
            <person name="Zhong Y."/>
            <person name="Liu S."/>
            <person name="Liu Y."/>
        </authorList>
    </citation>
    <scope>NUCLEOTIDE SEQUENCE</scope>
    <source>
        <strain evidence="1">ZJU_SS_LIU_2023</strain>
    </source>
</reference>
<dbReference type="Proteomes" id="UP001239111">
    <property type="component" value="Chromosome 2"/>
</dbReference>
<proteinExistence type="predicted"/>
<comment type="caution">
    <text evidence="1">The sequence shown here is derived from an EMBL/GenBank/DDBJ whole genome shotgun (WGS) entry which is preliminary data.</text>
</comment>
<keyword evidence="2" id="KW-1185">Reference proteome</keyword>